<comment type="cofactor">
    <cofactor evidence="6">
        <name>Mg(2+)</name>
        <dbReference type="ChEBI" id="CHEBI:18420"/>
    </cofactor>
    <text evidence="6">Binds 1 Mg(2+) ion per monomer.</text>
</comment>
<reference evidence="8 9" key="1">
    <citation type="submission" date="2023-02" db="EMBL/GenBank/DDBJ databases">
        <title>Description and genomic characterization of Microbulbifer bruguierae sp. nov., isolated from the sediment of mangrove plant Bruguiera sexangula.</title>
        <authorList>
            <person name="Long M."/>
        </authorList>
    </citation>
    <scope>NUCLEOTIDE SEQUENCE [LARGE SCALE GENOMIC DNA]</scope>
    <source>
        <strain evidence="8 9">H12</strain>
    </source>
</reference>
<evidence type="ECO:0000256" key="3">
    <source>
        <dbReference type="ARBA" id="ARBA00012929"/>
    </source>
</evidence>
<feature type="domain" description="RmlD-like substrate binding" evidence="7">
    <location>
        <begin position="8"/>
        <end position="301"/>
    </location>
</feature>
<protein>
    <recommendedName>
        <fullName evidence="4 6">dTDP-4-dehydrorhamnose reductase</fullName>
        <ecNumber evidence="3 6">1.1.1.133</ecNumber>
    </recommendedName>
</protein>
<gene>
    <name evidence="8" type="primary">rfbD</name>
    <name evidence="8" type="ORF">PVT68_03115</name>
</gene>
<evidence type="ECO:0000256" key="1">
    <source>
        <dbReference type="ARBA" id="ARBA00004781"/>
    </source>
</evidence>
<dbReference type="SUPFAM" id="SSF51735">
    <property type="entry name" value="NAD(P)-binding Rossmann-fold domains"/>
    <property type="match status" value="1"/>
</dbReference>
<keyword evidence="9" id="KW-1185">Reference proteome</keyword>
<evidence type="ECO:0000313" key="8">
    <source>
        <dbReference type="EMBL" id="WGL17299.1"/>
    </source>
</evidence>
<dbReference type="PANTHER" id="PTHR10491">
    <property type="entry name" value="DTDP-4-DEHYDRORHAMNOSE REDUCTASE"/>
    <property type="match status" value="1"/>
</dbReference>
<accession>A0ABY8NFX1</accession>
<dbReference type="EC" id="1.1.1.133" evidence="3 6"/>
<organism evidence="8 9">
    <name type="scientific">Microbulbifer bruguierae</name>
    <dbReference type="NCBI Taxonomy" id="3029061"/>
    <lineage>
        <taxon>Bacteria</taxon>
        <taxon>Pseudomonadati</taxon>
        <taxon>Pseudomonadota</taxon>
        <taxon>Gammaproteobacteria</taxon>
        <taxon>Cellvibrionales</taxon>
        <taxon>Microbulbiferaceae</taxon>
        <taxon>Microbulbifer</taxon>
    </lineage>
</organism>
<evidence type="ECO:0000256" key="5">
    <source>
        <dbReference type="ARBA" id="ARBA00048200"/>
    </source>
</evidence>
<dbReference type="InterPro" id="IPR029903">
    <property type="entry name" value="RmlD-like-bd"/>
</dbReference>
<dbReference type="PANTHER" id="PTHR10491:SF4">
    <property type="entry name" value="METHIONINE ADENOSYLTRANSFERASE 2 SUBUNIT BETA"/>
    <property type="match status" value="1"/>
</dbReference>
<dbReference type="RefSeq" id="WP_280321145.1">
    <property type="nucleotide sequence ID" value="NZ_CP118605.1"/>
</dbReference>
<dbReference type="InterPro" id="IPR036291">
    <property type="entry name" value="NAD(P)-bd_dom_sf"/>
</dbReference>
<keyword evidence="6 8" id="KW-0560">Oxidoreductase</keyword>
<keyword evidence="6" id="KW-0521">NADP</keyword>
<evidence type="ECO:0000313" key="9">
    <source>
        <dbReference type="Proteomes" id="UP001236500"/>
    </source>
</evidence>
<dbReference type="Proteomes" id="UP001236500">
    <property type="component" value="Chromosome"/>
</dbReference>
<evidence type="ECO:0000256" key="6">
    <source>
        <dbReference type="RuleBase" id="RU364082"/>
    </source>
</evidence>
<dbReference type="Gene3D" id="3.90.25.10">
    <property type="entry name" value="UDP-galactose 4-epimerase, domain 1"/>
    <property type="match status" value="1"/>
</dbReference>
<dbReference type="Pfam" id="PF04321">
    <property type="entry name" value="RmlD_sub_bind"/>
    <property type="match status" value="1"/>
</dbReference>
<comment type="function">
    <text evidence="6">Catalyzes the reduction of dTDP-6-deoxy-L-lyxo-4-hexulose to yield dTDP-L-rhamnose.</text>
</comment>
<proteinExistence type="inferred from homology"/>
<dbReference type="Gene3D" id="3.40.50.720">
    <property type="entry name" value="NAD(P)-binding Rossmann-like Domain"/>
    <property type="match status" value="1"/>
</dbReference>
<evidence type="ECO:0000256" key="4">
    <source>
        <dbReference type="ARBA" id="ARBA00017099"/>
    </source>
</evidence>
<comment type="catalytic activity">
    <reaction evidence="5 6">
        <text>dTDP-beta-L-rhamnose + NADP(+) = dTDP-4-dehydro-beta-L-rhamnose + NADPH + H(+)</text>
        <dbReference type="Rhea" id="RHEA:21796"/>
        <dbReference type="ChEBI" id="CHEBI:15378"/>
        <dbReference type="ChEBI" id="CHEBI:57510"/>
        <dbReference type="ChEBI" id="CHEBI:57783"/>
        <dbReference type="ChEBI" id="CHEBI:58349"/>
        <dbReference type="ChEBI" id="CHEBI:62830"/>
        <dbReference type="EC" id="1.1.1.133"/>
    </reaction>
</comment>
<name>A0ABY8NFX1_9GAMM</name>
<comment type="pathway">
    <text evidence="1 6">Carbohydrate biosynthesis; dTDP-L-rhamnose biosynthesis.</text>
</comment>
<dbReference type="InterPro" id="IPR005913">
    <property type="entry name" value="dTDP_dehydrorham_reduct"/>
</dbReference>
<dbReference type="EMBL" id="CP118605">
    <property type="protein sequence ID" value="WGL17299.1"/>
    <property type="molecule type" value="Genomic_DNA"/>
</dbReference>
<dbReference type="NCBIfam" id="TIGR01214">
    <property type="entry name" value="rmlD"/>
    <property type="match status" value="1"/>
</dbReference>
<evidence type="ECO:0000256" key="2">
    <source>
        <dbReference type="ARBA" id="ARBA00010944"/>
    </source>
</evidence>
<dbReference type="CDD" id="cd05254">
    <property type="entry name" value="dTDP_HR_like_SDR_e"/>
    <property type="match status" value="1"/>
</dbReference>
<evidence type="ECO:0000259" key="7">
    <source>
        <dbReference type="Pfam" id="PF04321"/>
    </source>
</evidence>
<dbReference type="GO" id="GO:0008831">
    <property type="term" value="F:dTDP-4-dehydrorhamnose reductase activity"/>
    <property type="evidence" value="ECO:0007669"/>
    <property type="project" value="UniProtKB-EC"/>
</dbReference>
<comment type="similarity">
    <text evidence="2 6">Belongs to the dTDP-4-dehydrorhamnose reductase family.</text>
</comment>
<sequence length="302" mass="33738">MSASHHQALVFGKNGQLAWELLRTVPDGWDVTALGSAEIDLLDPAQIADAFGSLEPDLVINAAAYTAVDKAETESERAFDLNQCVVKNIVEQLQLRPNVAFIHVSTDFVFDGKKAQPYKIGDATAPLGIYGASKLAGEREIIERSLHNSLILRTSWVYSSHGQNFVKTMLRLMSDPSREELSIVYDQVGTPTWGYGLAKAIWRAGEMRVVNTDNTRTEIHHWTDAGVASWYDFAVAIQELAIERGLLDRKIAIRPIPHTDYPTPATRPAFSVLDKSHFEASFQIYTKHWREQLASMLDELKS</sequence>